<gene>
    <name evidence="1" type="ORF">PISS_a1973</name>
</gene>
<organism evidence="1 2">
    <name type="scientific">Pseudoalteromonas issachenkonii</name>
    <dbReference type="NCBI Taxonomy" id="152297"/>
    <lineage>
        <taxon>Bacteria</taxon>
        <taxon>Pseudomonadati</taxon>
        <taxon>Pseudomonadota</taxon>
        <taxon>Gammaproteobacteria</taxon>
        <taxon>Alteromonadales</taxon>
        <taxon>Pseudoalteromonadaceae</taxon>
        <taxon>Pseudoalteromonas</taxon>
    </lineage>
</organism>
<accession>A0ABN5C3K8</accession>
<keyword evidence="2" id="KW-1185">Reference proteome</keyword>
<evidence type="ECO:0000313" key="2">
    <source>
        <dbReference type="Proteomes" id="UP000217258"/>
    </source>
</evidence>
<evidence type="ECO:0000313" key="1">
    <source>
        <dbReference type="EMBL" id="ATC90839.1"/>
    </source>
</evidence>
<name>A0ABN5C3K8_9GAMM</name>
<reference evidence="1 2" key="1">
    <citation type="submission" date="2015-06" db="EMBL/GenBank/DDBJ databases">
        <authorList>
            <person name="Xie B.-B."/>
            <person name="Rong J.-C."/>
            <person name="Qin Q.-L."/>
            <person name="Zhang Y.-Z."/>
        </authorList>
    </citation>
    <scope>NUCLEOTIDE SEQUENCE [LARGE SCALE GENOMIC DNA]</scope>
    <source>
        <strain evidence="1 2">KMM 3549</strain>
    </source>
</reference>
<proteinExistence type="predicted"/>
<sequence length="51" mass="5797">MQSYYFVTLGLIIKCSFLSLMYNSAQNHPSLVSLPYHVIKSDRYLIVSAIA</sequence>
<dbReference type="Proteomes" id="UP000217258">
    <property type="component" value="Chromosome I"/>
</dbReference>
<dbReference type="EMBL" id="CP011030">
    <property type="protein sequence ID" value="ATC90839.1"/>
    <property type="molecule type" value="Genomic_DNA"/>
</dbReference>
<protein>
    <submittedName>
        <fullName evidence="1">Uncharacterized protein</fullName>
    </submittedName>
</protein>